<dbReference type="InterPro" id="IPR008928">
    <property type="entry name" value="6-hairpin_glycosidase_sf"/>
</dbReference>
<dbReference type="FunFam" id="1.50.10.10:FF:000032">
    <property type="entry name" value="Vacuolar acid trehalase"/>
    <property type="match status" value="1"/>
</dbReference>
<dbReference type="KEGG" id="asau:88172270"/>
<evidence type="ECO:0000313" key="10">
    <source>
        <dbReference type="Proteomes" id="UP001338582"/>
    </source>
</evidence>
<keyword evidence="6" id="KW-0812">Transmembrane</keyword>
<evidence type="ECO:0000259" key="8">
    <source>
        <dbReference type="Pfam" id="PF03636"/>
    </source>
</evidence>
<sequence>METVRRIQTTTPTLDFDVLTKALPKRARRTLVLTLLFLLTLVFVSLSNRPLVLKAAYLVRYTRDHTSANGTGLWQDYREWLESLANDKTYTGAYHQIPFAEESFFDLLSNLVGTLHFAVDHQFQRQPYVSNGYIGARIPNLGHGFAMDTPLSNDSEANNTLNGWPLFDQRFAGAFVAGFYNLQANTTKTNFPWLLQYGGESVISVVPQWTYLALSKDNYTLDPALSQSDWGSISEYSQTLSLNSGRVHTLFLWLDKYYVEYEVMANRAMSSLGTVTVSITNPTSDEVEVNFLNALDFDTSLRLNLVNQSYDGMGIYQVYSPEGVMDAFGATYATLTYDTQLEISTTWDQTDTQVLQNATLKVPAASKVVVNKLVGILTSDLDPQVYTSADSVLEAARTECLSHKSYSDLESSNDSEWQKLLGQSLSIEFPDDPLLTLTSRASIYHLLANTRPEATGVTAALGVTGLSSDSYGGMVFWDTDLWMLSALLPYAPLHSRSLVNYRLFTHDQAKQNLLSPLNTLDITDGAAYPWTSGRYGNCTATGPCFDYEYHLNAAIAFSAWKLYLEGSVGDDYLDSVAFPLISDAALFFSQYVKYNDTLGKYVTKNLTDPDEYANHIDNGAYTNAAIVSTLNIAQAIYTHLGKTQPKAFADIASNIYIPRSEDDENIILEYSGMPASVEVKQADVVMLTYPLEYGLDEMAAKENMKYYSMKQSSFGPAMTWPIFSAVSSIVLDSGCSSQSYLLKAVKPFLRGPYAQFSEQNDDDFIANNGTHPAFPFLTASGGFIQAVHGLFGLKYDYDVQDGKLDRFIRVDPAKLANLPNGVYLDGIKYMNVTLSMNLTDSGLQVTNHGLEEDKQSSNTTVRIQTSSRLGSLDYYVGLGETVDLSIYIPAQSLNNSLTECRNSIFSNVTQGLAGDVLASINDGDNSTYWQAETANTSKILVDLLYNKTIRGCMINWGEMPPSYVTIKTTTSQFNTQYPFVDLTDALLSQVSFSPDDNKMMNETAAFNGIYSANITISEPYDEADYDKIIPLDSYNTTNFDFSNSSQSRFVLVEFGGLITPNKVGGAKIYDLNFT</sequence>
<keyword evidence="4" id="KW-0378">Hydrolase</keyword>
<protein>
    <recommendedName>
        <fullName evidence="3">alpha,alpha-trehalase</fullName>
        <ecNumber evidence="3">3.2.1.28</ecNumber>
    </recommendedName>
</protein>
<accession>A0AAX4H6G6</accession>
<dbReference type="Gene3D" id="2.70.98.40">
    <property type="entry name" value="Glycoside hydrolase, family 65, N-terminal domain"/>
    <property type="match status" value="1"/>
</dbReference>
<evidence type="ECO:0000256" key="1">
    <source>
        <dbReference type="ARBA" id="ARBA00001576"/>
    </source>
</evidence>
<dbReference type="Gene3D" id="1.50.10.10">
    <property type="match status" value="1"/>
</dbReference>
<dbReference type="PANTHER" id="PTHR11051">
    <property type="entry name" value="GLYCOSYL HYDROLASE-RELATED"/>
    <property type="match status" value="1"/>
</dbReference>
<name>A0AAX4H6G6_9ASCO</name>
<feature type="domain" description="Glycoside hydrolase family 65 N-terminal" evidence="8">
    <location>
        <begin position="121"/>
        <end position="380"/>
    </location>
</feature>
<keyword evidence="5" id="KW-0325">Glycoprotein</keyword>
<feature type="transmembrane region" description="Helical" evidence="6">
    <location>
        <begin position="30"/>
        <end position="47"/>
    </location>
</feature>
<comment type="similarity">
    <text evidence="2">Belongs to the glycosyl hydrolase 65 family.</text>
</comment>
<dbReference type="EC" id="3.2.1.28" evidence="3"/>
<dbReference type="InterPro" id="IPR037018">
    <property type="entry name" value="GH65_N"/>
</dbReference>
<evidence type="ECO:0000256" key="2">
    <source>
        <dbReference type="ARBA" id="ARBA00006768"/>
    </source>
</evidence>
<dbReference type="EMBL" id="CP138894">
    <property type="protein sequence ID" value="WPK23954.1"/>
    <property type="molecule type" value="Genomic_DNA"/>
</dbReference>
<gene>
    <name evidence="9" type="ORF">PUMCH_001204</name>
</gene>
<evidence type="ECO:0000256" key="6">
    <source>
        <dbReference type="SAM" id="Phobius"/>
    </source>
</evidence>
<dbReference type="PANTHER" id="PTHR11051:SF8">
    <property type="entry name" value="PROTEIN-GLUCOSYLGALACTOSYLHYDROXYLYSINE GLUCOSIDASE"/>
    <property type="match status" value="1"/>
</dbReference>
<keyword evidence="6" id="KW-0472">Membrane</keyword>
<organism evidence="9 10">
    <name type="scientific">Australozyma saopauloensis</name>
    <dbReference type="NCBI Taxonomy" id="291208"/>
    <lineage>
        <taxon>Eukaryota</taxon>
        <taxon>Fungi</taxon>
        <taxon>Dikarya</taxon>
        <taxon>Ascomycota</taxon>
        <taxon>Saccharomycotina</taxon>
        <taxon>Pichiomycetes</taxon>
        <taxon>Metschnikowiaceae</taxon>
        <taxon>Australozyma</taxon>
    </lineage>
</organism>
<evidence type="ECO:0000256" key="5">
    <source>
        <dbReference type="ARBA" id="ARBA00023180"/>
    </source>
</evidence>
<dbReference type="Pfam" id="PF03632">
    <property type="entry name" value="Glyco_hydro_65m"/>
    <property type="match status" value="1"/>
</dbReference>
<dbReference type="Pfam" id="PF03636">
    <property type="entry name" value="Glyco_hydro_65N"/>
    <property type="match status" value="1"/>
</dbReference>
<evidence type="ECO:0000256" key="3">
    <source>
        <dbReference type="ARBA" id="ARBA00012757"/>
    </source>
</evidence>
<evidence type="ECO:0000313" key="9">
    <source>
        <dbReference type="EMBL" id="WPK23954.1"/>
    </source>
</evidence>
<keyword evidence="6" id="KW-1133">Transmembrane helix</keyword>
<dbReference type="GO" id="GO:0009277">
    <property type="term" value="C:fungal-type cell wall"/>
    <property type="evidence" value="ECO:0007669"/>
    <property type="project" value="TreeGrafter"/>
</dbReference>
<dbReference type="InterPro" id="IPR005195">
    <property type="entry name" value="Glyco_hydro_65_M"/>
</dbReference>
<evidence type="ECO:0000256" key="4">
    <source>
        <dbReference type="ARBA" id="ARBA00022801"/>
    </source>
</evidence>
<dbReference type="GO" id="GO:0030246">
    <property type="term" value="F:carbohydrate binding"/>
    <property type="evidence" value="ECO:0007669"/>
    <property type="project" value="InterPro"/>
</dbReference>
<feature type="domain" description="Glycoside hydrolase family 65 central catalytic" evidence="7">
    <location>
        <begin position="441"/>
        <end position="662"/>
    </location>
</feature>
<reference evidence="9 10" key="1">
    <citation type="submission" date="2023-10" db="EMBL/GenBank/DDBJ databases">
        <title>Draft Genome Sequence of Candida saopaulonensis from a very Premature Infant with Sepsis.</title>
        <authorList>
            <person name="Ning Y."/>
            <person name="Dai R."/>
            <person name="Xiao M."/>
            <person name="Xu Y."/>
            <person name="Yan Q."/>
            <person name="Zhang L."/>
        </authorList>
    </citation>
    <scope>NUCLEOTIDE SEQUENCE [LARGE SCALE GENOMIC DNA]</scope>
    <source>
        <strain evidence="9 10">19XY460</strain>
    </source>
</reference>
<dbReference type="InterPro" id="IPR011013">
    <property type="entry name" value="Gal_mutarotase_sf_dom"/>
</dbReference>
<dbReference type="GO" id="GO:0004555">
    <property type="term" value="F:alpha,alpha-trehalase activity"/>
    <property type="evidence" value="ECO:0007669"/>
    <property type="project" value="UniProtKB-EC"/>
</dbReference>
<dbReference type="GO" id="GO:0005993">
    <property type="term" value="P:trehalose catabolic process"/>
    <property type="evidence" value="ECO:0007669"/>
    <property type="project" value="TreeGrafter"/>
</dbReference>
<dbReference type="GeneID" id="88172270"/>
<comment type="catalytic activity">
    <reaction evidence="1">
        <text>alpha,alpha-trehalose + H2O = alpha-D-glucose + beta-D-glucose</text>
        <dbReference type="Rhea" id="RHEA:32675"/>
        <dbReference type="ChEBI" id="CHEBI:15377"/>
        <dbReference type="ChEBI" id="CHEBI:15903"/>
        <dbReference type="ChEBI" id="CHEBI:16551"/>
        <dbReference type="ChEBI" id="CHEBI:17925"/>
        <dbReference type="EC" id="3.2.1.28"/>
    </reaction>
</comment>
<proteinExistence type="inferred from homology"/>
<dbReference type="Proteomes" id="UP001338582">
    <property type="component" value="Chromosome 1"/>
</dbReference>
<dbReference type="SUPFAM" id="SSF48208">
    <property type="entry name" value="Six-hairpin glycosidases"/>
    <property type="match status" value="1"/>
</dbReference>
<dbReference type="SUPFAM" id="SSF74650">
    <property type="entry name" value="Galactose mutarotase-like"/>
    <property type="match status" value="1"/>
</dbReference>
<dbReference type="RefSeq" id="XP_062876338.1">
    <property type="nucleotide sequence ID" value="XM_063020268.1"/>
</dbReference>
<evidence type="ECO:0000259" key="7">
    <source>
        <dbReference type="Pfam" id="PF03632"/>
    </source>
</evidence>
<keyword evidence="10" id="KW-1185">Reference proteome</keyword>
<dbReference type="InterPro" id="IPR012341">
    <property type="entry name" value="6hp_glycosidase-like_sf"/>
</dbReference>
<dbReference type="AlphaFoldDB" id="A0AAX4H6G6"/>
<dbReference type="InterPro" id="IPR005196">
    <property type="entry name" value="Glyco_hydro_65_N"/>
</dbReference>